<dbReference type="GO" id="GO:0006508">
    <property type="term" value="P:proteolysis"/>
    <property type="evidence" value="ECO:0007669"/>
    <property type="project" value="UniProtKB-KW"/>
</dbReference>
<dbReference type="Proteomes" id="UP001156870">
    <property type="component" value="Unassembled WGS sequence"/>
</dbReference>
<keyword evidence="3" id="KW-0788">Thiol protease</keyword>
<dbReference type="EMBL" id="BSPD01000006">
    <property type="protein sequence ID" value="GLS24464.1"/>
    <property type="molecule type" value="Genomic_DNA"/>
</dbReference>
<dbReference type="GO" id="GO:0004197">
    <property type="term" value="F:cysteine-type endopeptidase activity"/>
    <property type="evidence" value="ECO:0007669"/>
    <property type="project" value="InterPro"/>
</dbReference>
<dbReference type="Pfam" id="PF03543">
    <property type="entry name" value="Peptidase_C58"/>
    <property type="match status" value="1"/>
</dbReference>
<evidence type="ECO:0000256" key="2">
    <source>
        <dbReference type="ARBA" id="ARBA00022801"/>
    </source>
</evidence>
<dbReference type="InterPro" id="IPR006473">
    <property type="entry name" value="Peptidase_C58_Yopt"/>
</dbReference>
<name>A0AA37T033_9GAMM</name>
<dbReference type="InterPro" id="IPR038765">
    <property type="entry name" value="Papain-like_cys_pep_sf"/>
</dbReference>
<dbReference type="AlphaFoldDB" id="A0AA37T033"/>
<keyword evidence="6" id="KW-1185">Reference proteome</keyword>
<evidence type="ECO:0000313" key="5">
    <source>
        <dbReference type="EMBL" id="GLS24464.1"/>
    </source>
</evidence>
<feature type="domain" description="Peptidase C58 YopT-type" evidence="4">
    <location>
        <begin position="8"/>
        <end position="64"/>
    </location>
</feature>
<keyword evidence="1" id="KW-0645">Protease</keyword>
<evidence type="ECO:0000256" key="3">
    <source>
        <dbReference type="ARBA" id="ARBA00022807"/>
    </source>
</evidence>
<dbReference type="PROSITE" id="PS51257">
    <property type="entry name" value="PROKAR_LIPOPROTEIN"/>
    <property type="match status" value="1"/>
</dbReference>
<proteinExistence type="predicted"/>
<dbReference type="Gene3D" id="3.90.70.20">
    <property type="match status" value="1"/>
</dbReference>
<gene>
    <name evidence="5" type="ORF">GCM10007877_01750</name>
</gene>
<sequence>MVWRLRTVLRQKSAHAVAAFISCEGDVEYFDPNFGQFRFSNIDDFDRFFSEYFGKSYMNMTTTFNKSWSVRILKRLI</sequence>
<comment type="caution">
    <text evidence="5">The sequence shown here is derived from an EMBL/GenBank/DDBJ whole genome shotgun (WGS) entry which is preliminary data.</text>
</comment>
<organism evidence="5 6">
    <name type="scientific">Marinibactrum halimedae</name>
    <dbReference type="NCBI Taxonomy" id="1444977"/>
    <lineage>
        <taxon>Bacteria</taxon>
        <taxon>Pseudomonadati</taxon>
        <taxon>Pseudomonadota</taxon>
        <taxon>Gammaproteobacteria</taxon>
        <taxon>Cellvibrionales</taxon>
        <taxon>Cellvibrionaceae</taxon>
        <taxon>Marinibactrum</taxon>
    </lineage>
</organism>
<keyword evidence="2" id="KW-0378">Hydrolase</keyword>
<dbReference type="SUPFAM" id="SSF54001">
    <property type="entry name" value="Cysteine proteinases"/>
    <property type="match status" value="1"/>
</dbReference>
<evidence type="ECO:0000313" key="6">
    <source>
        <dbReference type="Proteomes" id="UP001156870"/>
    </source>
</evidence>
<reference evidence="5 6" key="1">
    <citation type="journal article" date="2014" name="Int. J. Syst. Evol. Microbiol.">
        <title>Complete genome sequence of Corynebacterium casei LMG S-19264T (=DSM 44701T), isolated from a smear-ripened cheese.</title>
        <authorList>
            <consortium name="US DOE Joint Genome Institute (JGI-PGF)"/>
            <person name="Walter F."/>
            <person name="Albersmeier A."/>
            <person name="Kalinowski J."/>
            <person name="Ruckert C."/>
        </authorList>
    </citation>
    <scope>NUCLEOTIDE SEQUENCE [LARGE SCALE GENOMIC DNA]</scope>
    <source>
        <strain evidence="5 6">NBRC 110095</strain>
    </source>
</reference>
<protein>
    <recommendedName>
        <fullName evidence="4">Peptidase C58 YopT-type domain-containing protein</fullName>
    </recommendedName>
</protein>
<accession>A0AA37T033</accession>
<evidence type="ECO:0000259" key="4">
    <source>
        <dbReference type="Pfam" id="PF03543"/>
    </source>
</evidence>
<evidence type="ECO:0000256" key="1">
    <source>
        <dbReference type="ARBA" id="ARBA00022670"/>
    </source>
</evidence>